<keyword evidence="3" id="KW-0815">Transposition</keyword>
<evidence type="ECO:0000256" key="4">
    <source>
        <dbReference type="ARBA" id="ARBA00023125"/>
    </source>
</evidence>
<reference evidence="6" key="1">
    <citation type="submission" date="2018-04" db="EMBL/GenBank/DDBJ databases">
        <title>Genomes of the Obligate Erwinia dacicola and Facultative Enterobacter sp. OLF Endosymbionts of the Olive Fruit fly, Bactrocera oleae.</title>
        <authorList>
            <person name="Estes A.M."/>
            <person name="Hearn D.J."/>
            <person name="Agarwal S."/>
            <person name="Pierson E.A."/>
            <person name="Dunning-Hotopp J.C."/>
        </authorList>
    </citation>
    <scope>NUCLEOTIDE SEQUENCE [LARGE SCALE GENOMIC DNA]</scope>
    <source>
        <strain evidence="6">Oroville</strain>
    </source>
</reference>
<dbReference type="GO" id="GO:0003677">
    <property type="term" value="F:DNA binding"/>
    <property type="evidence" value="ECO:0007669"/>
    <property type="project" value="UniProtKB-KW"/>
</dbReference>
<dbReference type="Proteomes" id="UP000244334">
    <property type="component" value="Unassembled WGS sequence"/>
</dbReference>
<evidence type="ECO:0000256" key="5">
    <source>
        <dbReference type="ARBA" id="ARBA00023172"/>
    </source>
</evidence>
<dbReference type="GO" id="GO:0004803">
    <property type="term" value="F:transposase activity"/>
    <property type="evidence" value="ECO:0007669"/>
    <property type="project" value="InterPro"/>
</dbReference>
<evidence type="ECO:0000313" key="6">
    <source>
        <dbReference type="EMBL" id="RAP70764.1"/>
    </source>
</evidence>
<keyword evidence="5" id="KW-0233">DNA recombination</keyword>
<name>A0A328TSM1_9GAMM</name>
<feature type="non-terminal residue" evidence="6">
    <location>
        <position position="33"/>
    </location>
</feature>
<dbReference type="InterPro" id="IPR001207">
    <property type="entry name" value="Transposase_mutator"/>
</dbReference>
<keyword evidence="4" id="KW-0238">DNA-binding</keyword>
<proteinExistence type="inferred from homology"/>
<comment type="similarity">
    <text evidence="2">Belongs to the transposase mutator family.</text>
</comment>
<dbReference type="Pfam" id="PF00872">
    <property type="entry name" value="Transposase_mut"/>
    <property type="match status" value="1"/>
</dbReference>
<evidence type="ECO:0000256" key="1">
    <source>
        <dbReference type="ARBA" id="ARBA00002190"/>
    </source>
</evidence>
<keyword evidence="7" id="KW-1185">Reference proteome</keyword>
<comment type="caution">
    <text evidence="6">The sequence shown here is derived from an EMBL/GenBank/DDBJ whole genome shotgun (WGS) entry which is preliminary data.</text>
</comment>
<sequence>MDEAEADVLAYFGFRKAHRVKIHSTNTLERLNK</sequence>
<dbReference type="GO" id="GO:0006313">
    <property type="term" value="P:DNA transposition"/>
    <property type="evidence" value="ECO:0007669"/>
    <property type="project" value="InterPro"/>
</dbReference>
<dbReference type="AlphaFoldDB" id="A0A328TSM1"/>
<evidence type="ECO:0000313" key="7">
    <source>
        <dbReference type="Proteomes" id="UP000244334"/>
    </source>
</evidence>
<comment type="function">
    <text evidence="1">Required for the transposition of the insertion element.</text>
</comment>
<dbReference type="EMBL" id="LJAM02000268">
    <property type="protein sequence ID" value="RAP70764.1"/>
    <property type="molecule type" value="Genomic_DNA"/>
</dbReference>
<evidence type="ECO:0000256" key="2">
    <source>
        <dbReference type="ARBA" id="ARBA00010961"/>
    </source>
</evidence>
<accession>A0A328TSM1</accession>
<protein>
    <submittedName>
        <fullName evidence="6">Transposase, Mutator family protein</fullName>
    </submittedName>
</protein>
<organism evidence="6 7">
    <name type="scientific">Candidatus Erwinia dacicola</name>
    <dbReference type="NCBI Taxonomy" id="252393"/>
    <lineage>
        <taxon>Bacteria</taxon>
        <taxon>Pseudomonadati</taxon>
        <taxon>Pseudomonadota</taxon>
        <taxon>Gammaproteobacteria</taxon>
        <taxon>Enterobacterales</taxon>
        <taxon>Erwiniaceae</taxon>
        <taxon>Erwinia</taxon>
    </lineage>
</organism>
<evidence type="ECO:0000256" key="3">
    <source>
        <dbReference type="ARBA" id="ARBA00022578"/>
    </source>
</evidence>
<gene>
    <name evidence="6" type="ORF">ACZ87_02432</name>
</gene>